<dbReference type="Pfam" id="PF10774">
    <property type="entry name" value="DUF4226"/>
    <property type="match status" value="1"/>
</dbReference>
<dbReference type="InterPro" id="IPR019710">
    <property type="entry name" value="DUF4226"/>
</dbReference>
<accession>A0ABN5Z1Y8</accession>
<dbReference type="RefSeq" id="WP_138230773.1">
    <property type="nucleotide sequence ID" value="NZ_AP022578.1"/>
</dbReference>
<keyword evidence="2" id="KW-0614">Plasmid</keyword>
<proteinExistence type="predicted"/>
<name>A0ABN5Z1Y8_9MYCO</name>
<gene>
    <name evidence="2" type="ORF">MAUB_63890</name>
</gene>
<evidence type="ECO:0008006" key="4">
    <source>
        <dbReference type="Google" id="ProtNLM"/>
    </source>
</evidence>
<evidence type="ECO:0000313" key="3">
    <source>
        <dbReference type="Proteomes" id="UP000465609"/>
    </source>
</evidence>
<reference evidence="2 3" key="1">
    <citation type="journal article" date="2019" name="Emerg. Microbes Infect.">
        <title>Comprehensive subspecies identification of 175 nontuberculous mycobacteria species based on 7547 genomic profiles.</title>
        <authorList>
            <person name="Matsumoto Y."/>
            <person name="Kinjo T."/>
            <person name="Motooka D."/>
            <person name="Nabeya D."/>
            <person name="Jung N."/>
            <person name="Uechi K."/>
            <person name="Horii T."/>
            <person name="Iida T."/>
            <person name="Fujita J."/>
            <person name="Nakamura S."/>
        </authorList>
    </citation>
    <scope>NUCLEOTIDE SEQUENCE [LARGE SCALE GENOMIC DNA]</scope>
    <source>
        <strain evidence="2 3">JCM 15296</strain>
        <plasmid evidence="2">pJCM15296</plasmid>
    </source>
</reference>
<feature type="region of interest" description="Disordered" evidence="1">
    <location>
        <begin position="15"/>
        <end position="92"/>
    </location>
</feature>
<organism evidence="2 3">
    <name type="scientific">Mycolicibacterium aubagnense</name>
    <dbReference type="NCBI Taxonomy" id="319707"/>
    <lineage>
        <taxon>Bacteria</taxon>
        <taxon>Bacillati</taxon>
        <taxon>Actinomycetota</taxon>
        <taxon>Actinomycetes</taxon>
        <taxon>Mycobacteriales</taxon>
        <taxon>Mycobacteriaceae</taxon>
        <taxon>Mycolicibacterium</taxon>
    </lineage>
</organism>
<dbReference type="EMBL" id="AP022578">
    <property type="protein sequence ID" value="BBX88188.1"/>
    <property type="molecule type" value="Genomic_DNA"/>
</dbReference>
<evidence type="ECO:0000313" key="2">
    <source>
        <dbReference type="EMBL" id="BBX88188.1"/>
    </source>
</evidence>
<keyword evidence="3" id="KW-1185">Reference proteome</keyword>
<evidence type="ECO:0000256" key="1">
    <source>
        <dbReference type="SAM" id="MobiDB-lite"/>
    </source>
</evidence>
<protein>
    <recommendedName>
        <fullName evidence="4">ESX-1 secretion-associated protein EspA/EspE-like domain-containing protein</fullName>
    </recommendedName>
</protein>
<sequence>MGFWEDQVAELSRGIGVLLGEDRPGGGAPGPSPAPVPSDQLGPPPLGYEPPKPTPPPNADGSLSRGALDDLHGTSDAPHPMPELRPPGALGPYGYDEIAPGVWVPHNSVDGQHYAPGTVLPAGDQRGAAATAATEADARLRAAHDKRVRADDAVLRTVTQAHTSAQEAHMKLRTVRAQLQDGVRALAPGLKSASGQEQMAEFVHGKASEVLAIARQAQQSAQSSAASLDAAAGGYEV</sequence>
<feature type="compositionally biased region" description="Pro residues" evidence="1">
    <location>
        <begin position="30"/>
        <end position="58"/>
    </location>
</feature>
<dbReference type="Proteomes" id="UP000465609">
    <property type="component" value="Plasmid pJCM15296"/>
</dbReference>
<geneLocation type="plasmid" evidence="2 3">
    <name>pJCM15296</name>
</geneLocation>